<dbReference type="CDD" id="cd02440">
    <property type="entry name" value="AdoMet_MTases"/>
    <property type="match status" value="1"/>
</dbReference>
<evidence type="ECO:0000256" key="1">
    <source>
        <dbReference type="SAM" id="MobiDB-lite"/>
    </source>
</evidence>
<dbReference type="Pfam" id="PF06325">
    <property type="entry name" value="PrmA"/>
    <property type="match status" value="1"/>
</dbReference>
<dbReference type="InterPro" id="IPR051720">
    <property type="entry name" value="rRNA_MeTrfase/Polyamine_Synth"/>
</dbReference>
<accession>A0A0D2LXD1</accession>
<dbReference type="STRING" id="145388.A0A0D2LXD1"/>
<protein>
    <submittedName>
        <fullName evidence="2">Methyltransferase-like protein 5</fullName>
        <ecNumber evidence="2">2.1.1.-</ecNumber>
    </submittedName>
</protein>
<name>A0A0D2LXD1_9CHLO</name>
<sequence>MYNDFEGKTVMDLGCGTGMLSAGAALLGSPAVVGVDIDADALDVALENCDQFEDPLPVDFVLADVLSIADSSACSTSGSNSSGSGGGPWRRLRCDTVIMNPPFGTRRKGADVDFLRAATRLVRGGGGAVYSLHKSSTRAHLQKVALRELGCSEAEVLAELRYDLPATYKFHKQQSRDIEVDLWRFVVPQRDEAQPSKPPGQGRAAGGDEASDGECEENSDEDDEESGE</sequence>
<dbReference type="AlphaFoldDB" id="A0A0D2LXD1"/>
<dbReference type="RefSeq" id="XP_013895104.1">
    <property type="nucleotide sequence ID" value="XM_014039650.1"/>
</dbReference>
<dbReference type="SUPFAM" id="SSF53335">
    <property type="entry name" value="S-adenosyl-L-methionine-dependent methyltransferases"/>
    <property type="match status" value="1"/>
</dbReference>
<dbReference type="GO" id="GO:0008988">
    <property type="term" value="F:rRNA (adenine-N6-)-methyltransferase activity"/>
    <property type="evidence" value="ECO:0007669"/>
    <property type="project" value="TreeGrafter"/>
</dbReference>
<organism evidence="2 3">
    <name type="scientific">Monoraphidium neglectum</name>
    <dbReference type="NCBI Taxonomy" id="145388"/>
    <lineage>
        <taxon>Eukaryota</taxon>
        <taxon>Viridiplantae</taxon>
        <taxon>Chlorophyta</taxon>
        <taxon>core chlorophytes</taxon>
        <taxon>Chlorophyceae</taxon>
        <taxon>CS clade</taxon>
        <taxon>Sphaeropleales</taxon>
        <taxon>Selenastraceae</taxon>
        <taxon>Monoraphidium</taxon>
    </lineage>
</organism>
<dbReference type="PANTHER" id="PTHR23290">
    <property type="entry name" value="RRNA N6-ADENOSINE-METHYLTRANSFERASE METTL5"/>
    <property type="match status" value="1"/>
</dbReference>
<dbReference type="EC" id="2.1.1.-" evidence="2"/>
<keyword evidence="2" id="KW-0808">Transferase</keyword>
<dbReference type="PANTHER" id="PTHR23290:SF0">
    <property type="entry name" value="RRNA N6-ADENOSINE-METHYLTRANSFERASE METTL5"/>
    <property type="match status" value="1"/>
</dbReference>
<keyword evidence="2" id="KW-0489">Methyltransferase</keyword>
<dbReference type="Proteomes" id="UP000054498">
    <property type="component" value="Unassembled WGS sequence"/>
</dbReference>
<keyword evidence="3" id="KW-1185">Reference proteome</keyword>
<reference evidence="2 3" key="1">
    <citation type="journal article" date="2013" name="BMC Genomics">
        <title>Reconstruction of the lipid metabolism for the microalga Monoraphidium neglectum from its genome sequence reveals characteristics suitable for biofuel production.</title>
        <authorList>
            <person name="Bogen C."/>
            <person name="Al-Dilaimi A."/>
            <person name="Albersmeier A."/>
            <person name="Wichmann J."/>
            <person name="Grundmann M."/>
            <person name="Rupp O."/>
            <person name="Lauersen K.J."/>
            <person name="Blifernez-Klassen O."/>
            <person name="Kalinowski J."/>
            <person name="Goesmann A."/>
            <person name="Mussgnug J.H."/>
            <person name="Kruse O."/>
        </authorList>
    </citation>
    <scope>NUCLEOTIDE SEQUENCE [LARGE SCALE GENOMIC DNA]</scope>
    <source>
        <strain evidence="2 3">SAG 48.87</strain>
    </source>
</reference>
<feature type="compositionally biased region" description="Acidic residues" evidence="1">
    <location>
        <begin position="209"/>
        <end position="228"/>
    </location>
</feature>
<evidence type="ECO:0000313" key="3">
    <source>
        <dbReference type="Proteomes" id="UP000054498"/>
    </source>
</evidence>
<dbReference type="OrthoDB" id="7848332at2759"/>
<proteinExistence type="predicted"/>
<evidence type="ECO:0000313" key="2">
    <source>
        <dbReference type="EMBL" id="KIY96084.1"/>
    </source>
</evidence>
<dbReference type="EMBL" id="KK103168">
    <property type="protein sequence ID" value="KIY96084.1"/>
    <property type="molecule type" value="Genomic_DNA"/>
</dbReference>
<feature type="region of interest" description="Disordered" evidence="1">
    <location>
        <begin position="189"/>
        <end position="228"/>
    </location>
</feature>
<dbReference type="InterPro" id="IPR029063">
    <property type="entry name" value="SAM-dependent_MTases_sf"/>
</dbReference>
<dbReference type="KEGG" id="mng:MNEG_11877"/>
<dbReference type="Gene3D" id="3.40.50.150">
    <property type="entry name" value="Vaccinia Virus protein VP39"/>
    <property type="match status" value="1"/>
</dbReference>
<dbReference type="GeneID" id="25729183"/>
<gene>
    <name evidence="2" type="ORF">MNEG_11877</name>
</gene>